<dbReference type="InterPro" id="IPR052164">
    <property type="entry name" value="Anthracycline_SecMetBiosynth"/>
</dbReference>
<proteinExistence type="predicted"/>
<dbReference type="OrthoDB" id="9792323at2"/>
<reference evidence="3" key="1">
    <citation type="submission" date="2018-09" db="EMBL/GenBank/DDBJ databases">
        <title>Acidovorax cavernicola nov. sp. isolated from Gruta de las Maravillas (Aracena, Spain).</title>
        <authorList>
            <person name="Jurado V."/>
            <person name="Gutierrez-Patricio S."/>
            <person name="Gonzalez-Pimentel J.L."/>
            <person name="Miller A.Z."/>
            <person name="Laiz L."/>
            <person name="Saiz-Jimenez C."/>
        </authorList>
    </citation>
    <scope>NUCLEOTIDE SEQUENCE [LARGE SCALE GENOMIC DNA]</scope>
    <source>
        <strain evidence="3">1011MAR3C25</strain>
    </source>
</reference>
<dbReference type="PANTHER" id="PTHR33993">
    <property type="entry name" value="GLYOXALASE-RELATED"/>
    <property type="match status" value="1"/>
</dbReference>
<dbReference type="Proteomes" id="UP000284202">
    <property type="component" value="Unassembled WGS sequence"/>
</dbReference>
<name>A0A418SX16_9RHOB</name>
<protein>
    <submittedName>
        <fullName evidence="2">VOC family protein</fullName>
    </submittedName>
</protein>
<feature type="domain" description="VOC" evidence="1">
    <location>
        <begin position="6"/>
        <end position="110"/>
    </location>
</feature>
<comment type="caution">
    <text evidence="2">The sequence shown here is derived from an EMBL/GenBank/DDBJ whole genome shotgun (WGS) entry which is preliminary data.</text>
</comment>
<dbReference type="PANTHER" id="PTHR33993:SF1">
    <property type="entry name" value="GLYOXALASE FAMILY PROTEIN"/>
    <property type="match status" value="1"/>
</dbReference>
<accession>A0A418SX16</accession>
<keyword evidence="3" id="KW-1185">Reference proteome</keyword>
<dbReference type="InterPro" id="IPR004360">
    <property type="entry name" value="Glyas_Fos-R_dOase_dom"/>
</dbReference>
<dbReference type="EMBL" id="QZCG01000006">
    <property type="protein sequence ID" value="RJE85499.1"/>
    <property type="molecule type" value="Genomic_DNA"/>
</dbReference>
<dbReference type="InterPro" id="IPR037523">
    <property type="entry name" value="VOC_core"/>
</dbReference>
<dbReference type="Pfam" id="PF00903">
    <property type="entry name" value="Glyoxalase"/>
    <property type="match status" value="1"/>
</dbReference>
<dbReference type="PROSITE" id="PS51819">
    <property type="entry name" value="VOC"/>
    <property type="match status" value="1"/>
</dbReference>
<dbReference type="SUPFAM" id="SSF54593">
    <property type="entry name" value="Glyoxalase/Bleomycin resistance protein/Dihydroxybiphenyl dioxygenase"/>
    <property type="match status" value="1"/>
</dbReference>
<sequence>MSDRLRIDYVEFASPELEETQKFFADALGWEFIEYGPDYRDIQGAGIGGGIARAGLRAPLIVLKSDDLEAALSRIRAAGGRITKEIFDFPGGRRFQFREPGGTEMAVWSES</sequence>
<organism evidence="2 3">
    <name type="scientific">Paracoccus onubensis</name>
    <dbReference type="NCBI Taxonomy" id="1675788"/>
    <lineage>
        <taxon>Bacteria</taxon>
        <taxon>Pseudomonadati</taxon>
        <taxon>Pseudomonadota</taxon>
        <taxon>Alphaproteobacteria</taxon>
        <taxon>Rhodobacterales</taxon>
        <taxon>Paracoccaceae</taxon>
        <taxon>Paracoccus</taxon>
    </lineage>
</organism>
<dbReference type="Gene3D" id="3.10.180.10">
    <property type="entry name" value="2,3-Dihydroxybiphenyl 1,2-Dioxygenase, domain 1"/>
    <property type="match status" value="1"/>
</dbReference>
<gene>
    <name evidence="2" type="ORF">D3P04_10315</name>
</gene>
<dbReference type="AlphaFoldDB" id="A0A418SX16"/>
<evidence type="ECO:0000313" key="3">
    <source>
        <dbReference type="Proteomes" id="UP000284202"/>
    </source>
</evidence>
<dbReference type="RefSeq" id="WP_119748730.1">
    <property type="nucleotide sequence ID" value="NZ_QZCG01000006.1"/>
</dbReference>
<evidence type="ECO:0000259" key="1">
    <source>
        <dbReference type="PROSITE" id="PS51819"/>
    </source>
</evidence>
<dbReference type="InterPro" id="IPR029068">
    <property type="entry name" value="Glyas_Bleomycin-R_OHBP_Dase"/>
</dbReference>
<evidence type="ECO:0000313" key="2">
    <source>
        <dbReference type="EMBL" id="RJE85499.1"/>
    </source>
</evidence>